<evidence type="ECO:0000313" key="2">
    <source>
        <dbReference type="EMBL" id="KAK3917606.1"/>
    </source>
</evidence>
<comment type="caution">
    <text evidence="2">The sequence shown here is derived from an EMBL/GenBank/DDBJ whole genome shotgun (WGS) entry which is preliminary data.</text>
</comment>
<dbReference type="PANTHER" id="PTHR21838">
    <property type="entry name" value="COILED-COIL DOMAIN-CONTAINING PROTEIN 137"/>
    <property type="match status" value="1"/>
</dbReference>
<gene>
    <name evidence="2" type="ORF">KUF71_007085</name>
</gene>
<feature type="compositionally biased region" description="Basic residues" evidence="1">
    <location>
        <begin position="1"/>
        <end position="11"/>
    </location>
</feature>
<dbReference type="PANTHER" id="PTHR21838:SF2">
    <property type="entry name" value="COILED-COIL DOMAIN-CONTAINING PROTEIN 137"/>
    <property type="match status" value="1"/>
</dbReference>
<dbReference type="EMBL" id="JAHWGI010000767">
    <property type="protein sequence ID" value="KAK3917606.1"/>
    <property type="molecule type" value="Genomic_DNA"/>
</dbReference>
<feature type="compositionally biased region" description="Basic and acidic residues" evidence="1">
    <location>
        <begin position="285"/>
        <end position="294"/>
    </location>
</feature>
<name>A0AAE1HA64_9NEOP</name>
<feature type="region of interest" description="Disordered" evidence="1">
    <location>
        <begin position="1"/>
        <end position="22"/>
    </location>
</feature>
<organism evidence="2 3">
    <name type="scientific">Frankliniella fusca</name>
    <dbReference type="NCBI Taxonomy" id="407009"/>
    <lineage>
        <taxon>Eukaryota</taxon>
        <taxon>Metazoa</taxon>
        <taxon>Ecdysozoa</taxon>
        <taxon>Arthropoda</taxon>
        <taxon>Hexapoda</taxon>
        <taxon>Insecta</taxon>
        <taxon>Pterygota</taxon>
        <taxon>Neoptera</taxon>
        <taxon>Paraneoptera</taxon>
        <taxon>Thysanoptera</taxon>
        <taxon>Terebrantia</taxon>
        <taxon>Thripoidea</taxon>
        <taxon>Thripidae</taxon>
        <taxon>Frankliniella</taxon>
    </lineage>
</organism>
<feature type="compositionally biased region" description="Basic and acidic residues" evidence="1">
    <location>
        <begin position="176"/>
        <end position="185"/>
    </location>
</feature>
<keyword evidence="3" id="KW-1185">Reference proteome</keyword>
<dbReference type="Proteomes" id="UP001219518">
    <property type="component" value="Unassembled WGS sequence"/>
</dbReference>
<feature type="region of interest" description="Disordered" evidence="1">
    <location>
        <begin position="285"/>
        <end position="324"/>
    </location>
</feature>
<feature type="region of interest" description="Disordered" evidence="1">
    <location>
        <begin position="58"/>
        <end position="122"/>
    </location>
</feature>
<dbReference type="InterPro" id="IPR026680">
    <property type="entry name" value="CCDC137"/>
</dbReference>
<feature type="compositionally biased region" description="Basic and acidic residues" evidence="1">
    <location>
        <begin position="12"/>
        <end position="22"/>
    </location>
</feature>
<protein>
    <submittedName>
        <fullName evidence="2">Coiled-coil domain-containing protein 137</fullName>
    </submittedName>
</protein>
<sequence>MGRKIPVRKHKGVNDPEKQRRVREAKVKNLINNPPATNDDNEPLPKSLQEIMRLRQLVKEGKFNNKKKRKPKKKKDVQLNVEGKPLLDSSSFIGPPDVKQPGMKRPEKPIPTIQQRPGERDRTFLHRVQQLCEDVMKEVKFEKKYKVDVVRNEETGQVETLKKKVKDDVDEMLKTEAKKARDAANPKKRKKSKKKQAEEAAAVAAKAEKLRKRKDRRKIKREKIKQKVLSKQEDKIGSVIRETVKFGEVADRPPEFKVKPRKAIADRNVANLMFNQMIINGKALEKEMKEKQQDNSKAGAKGKPLTKSSLKGKRKDLPVGQRRMLEEQQKSVIAAYRLMKAKKEKPKEKI</sequence>
<dbReference type="AlphaFoldDB" id="A0AAE1HA64"/>
<reference evidence="2" key="1">
    <citation type="submission" date="2021-07" db="EMBL/GenBank/DDBJ databases">
        <authorList>
            <person name="Catto M.A."/>
            <person name="Jacobson A."/>
            <person name="Kennedy G."/>
            <person name="Labadie P."/>
            <person name="Hunt B.G."/>
            <person name="Srinivasan R."/>
        </authorList>
    </citation>
    <scope>NUCLEOTIDE SEQUENCE</scope>
    <source>
        <strain evidence="2">PL_HMW_Pooled</strain>
        <tissue evidence="2">Head</tissue>
    </source>
</reference>
<feature type="compositionally biased region" description="Basic residues" evidence="1">
    <location>
        <begin position="64"/>
        <end position="75"/>
    </location>
</feature>
<proteinExistence type="predicted"/>
<accession>A0AAE1HA64</accession>
<feature type="compositionally biased region" description="Basic residues" evidence="1">
    <location>
        <begin position="209"/>
        <end position="223"/>
    </location>
</feature>
<feature type="region of interest" description="Disordered" evidence="1">
    <location>
        <begin position="176"/>
        <end position="223"/>
    </location>
</feature>
<evidence type="ECO:0000313" key="3">
    <source>
        <dbReference type="Proteomes" id="UP001219518"/>
    </source>
</evidence>
<dbReference type="GO" id="GO:0005634">
    <property type="term" value="C:nucleus"/>
    <property type="evidence" value="ECO:0007669"/>
    <property type="project" value="TreeGrafter"/>
</dbReference>
<evidence type="ECO:0000256" key="1">
    <source>
        <dbReference type="SAM" id="MobiDB-lite"/>
    </source>
</evidence>
<reference evidence="2" key="2">
    <citation type="journal article" date="2023" name="BMC Genomics">
        <title>Pest status, molecular evolution, and epigenetic factors derived from the genome assembly of Frankliniella fusca, a thysanopteran phytovirus vector.</title>
        <authorList>
            <person name="Catto M.A."/>
            <person name="Labadie P.E."/>
            <person name="Jacobson A.L."/>
            <person name="Kennedy G.G."/>
            <person name="Srinivasan R."/>
            <person name="Hunt B.G."/>
        </authorList>
    </citation>
    <scope>NUCLEOTIDE SEQUENCE</scope>
    <source>
        <strain evidence="2">PL_HMW_Pooled</strain>
    </source>
</reference>